<name>A0A934VXW3_9BACT</name>
<dbReference type="Pfam" id="PF04488">
    <property type="entry name" value="Gly_transf_sug"/>
    <property type="match status" value="1"/>
</dbReference>
<dbReference type="InterPro" id="IPR007577">
    <property type="entry name" value="GlycoTrfase_DXD_sugar-bd_CS"/>
</dbReference>
<evidence type="ECO:0000256" key="1">
    <source>
        <dbReference type="ARBA" id="ARBA00022679"/>
    </source>
</evidence>
<dbReference type="PANTHER" id="PTHR32385:SF15">
    <property type="entry name" value="INOSITOL PHOSPHOCERAMIDE MANNOSYLTRANSFERASE 1"/>
    <property type="match status" value="1"/>
</dbReference>
<keyword evidence="1" id="KW-0808">Transferase</keyword>
<comment type="caution">
    <text evidence="2">The sequence shown here is derived from an EMBL/GenBank/DDBJ whole genome shotgun (WGS) entry which is preliminary data.</text>
</comment>
<dbReference type="GO" id="GO:0051999">
    <property type="term" value="P:mannosyl-inositol phosphorylceramide biosynthetic process"/>
    <property type="evidence" value="ECO:0007669"/>
    <property type="project" value="TreeGrafter"/>
</dbReference>
<dbReference type="SUPFAM" id="SSF53448">
    <property type="entry name" value="Nucleotide-diphospho-sugar transferases"/>
    <property type="match status" value="1"/>
</dbReference>
<dbReference type="InterPro" id="IPR029044">
    <property type="entry name" value="Nucleotide-diphossugar_trans"/>
</dbReference>
<proteinExistence type="predicted"/>
<dbReference type="InterPro" id="IPR051706">
    <property type="entry name" value="Glycosyltransferase_domain"/>
</dbReference>
<evidence type="ECO:0000313" key="3">
    <source>
        <dbReference type="Proteomes" id="UP000603141"/>
    </source>
</evidence>
<dbReference type="Gene3D" id="3.90.550.20">
    <property type="match status" value="1"/>
</dbReference>
<dbReference type="RefSeq" id="WP_200273301.1">
    <property type="nucleotide sequence ID" value="NZ_JAENIJ010000041.1"/>
</dbReference>
<dbReference type="Proteomes" id="UP000603141">
    <property type="component" value="Unassembled WGS sequence"/>
</dbReference>
<dbReference type="PANTHER" id="PTHR32385">
    <property type="entry name" value="MANNOSYL PHOSPHORYLINOSITOL CERAMIDE SYNTHASE"/>
    <property type="match status" value="1"/>
</dbReference>
<gene>
    <name evidence="2" type="ORF">JIN85_17775</name>
</gene>
<evidence type="ECO:0008006" key="4">
    <source>
        <dbReference type="Google" id="ProtNLM"/>
    </source>
</evidence>
<accession>A0A934VXW3</accession>
<dbReference type="GO" id="GO:0000030">
    <property type="term" value="F:mannosyltransferase activity"/>
    <property type="evidence" value="ECO:0007669"/>
    <property type="project" value="TreeGrafter"/>
</dbReference>
<organism evidence="2 3">
    <name type="scientific">Luteolibacter pohnpeiensis</name>
    <dbReference type="NCBI Taxonomy" id="454153"/>
    <lineage>
        <taxon>Bacteria</taxon>
        <taxon>Pseudomonadati</taxon>
        <taxon>Verrucomicrobiota</taxon>
        <taxon>Verrucomicrobiia</taxon>
        <taxon>Verrucomicrobiales</taxon>
        <taxon>Verrucomicrobiaceae</taxon>
        <taxon>Luteolibacter</taxon>
    </lineage>
</organism>
<dbReference type="AlphaFoldDB" id="A0A934VXW3"/>
<evidence type="ECO:0000313" key="2">
    <source>
        <dbReference type="EMBL" id="MBK1884273.1"/>
    </source>
</evidence>
<dbReference type="EMBL" id="JAENIJ010000041">
    <property type="protein sequence ID" value="MBK1884273.1"/>
    <property type="molecule type" value="Genomic_DNA"/>
</dbReference>
<keyword evidence="3" id="KW-1185">Reference proteome</keyword>
<sequence length="227" mass="26814">MIPKRIICTHKSEFALSPKLRFCMQKMQELHPSWEWKFFSDADCENFIETKIPEYQDLYFGYPQPVMRADCFRLLSVYHLGGFYLDTDFLVDHPLDPLCKHRAVFPWEIELTPGRFEKRFPNWYRTVEKPLSVGNYAFGAEAGHPFLRALIDELIRRTESFEAEDCSNHDVMFATGPDMLTTVYYRDQHKWKDVEILSHPRAGLGHYGLHFVTGSWWQNNRNWGALP</sequence>
<dbReference type="GO" id="GO:0016020">
    <property type="term" value="C:membrane"/>
    <property type="evidence" value="ECO:0007669"/>
    <property type="project" value="GOC"/>
</dbReference>
<protein>
    <recommendedName>
        <fullName evidence="4">Glycosyl transferase</fullName>
    </recommendedName>
</protein>
<reference evidence="2" key="1">
    <citation type="submission" date="2021-01" db="EMBL/GenBank/DDBJ databases">
        <title>Modified the classification status of verrucomicrobia.</title>
        <authorList>
            <person name="Feng X."/>
        </authorList>
    </citation>
    <scope>NUCLEOTIDE SEQUENCE</scope>
    <source>
        <strain evidence="2">KCTC 22041</strain>
    </source>
</reference>